<dbReference type="Proteomes" id="UP000076858">
    <property type="component" value="Unassembled WGS sequence"/>
</dbReference>
<dbReference type="AlphaFoldDB" id="A0A164I928"/>
<sequence length="72" mass="8564">MRFDSKSGKSRNCSLISPDSQNFDDNCILLDSRASSKRHSVVANSRIRLDWLIIFVNYEDERITQRFFLFFR</sequence>
<gene>
    <name evidence="1" type="ORF">APZ42_002453</name>
</gene>
<keyword evidence="2" id="KW-1185">Reference proteome</keyword>
<organism evidence="1 2">
    <name type="scientific">Daphnia magna</name>
    <dbReference type="NCBI Taxonomy" id="35525"/>
    <lineage>
        <taxon>Eukaryota</taxon>
        <taxon>Metazoa</taxon>
        <taxon>Ecdysozoa</taxon>
        <taxon>Arthropoda</taxon>
        <taxon>Crustacea</taxon>
        <taxon>Branchiopoda</taxon>
        <taxon>Diplostraca</taxon>
        <taxon>Cladocera</taxon>
        <taxon>Anomopoda</taxon>
        <taxon>Daphniidae</taxon>
        <taxon>Daphnia</taxon>
    </lineage>
</organism>
<dbReference type="EMBL" id="LRGB01007845">
    <property type="protein sequence ID" value="KZS01016.1"/>
    <property type="molecule type" value="Genomic_DNA"/>
</dbReference>
<protein>
    <submittedName>
        <fullName evidence="1">Uncharacterized protein</fullName>
    </submittedName>
</protein>
<accession>A0A164I928</accession>
<reference evidence="1 2" key="1">
    <citation type="submission" date="2016-03" db="EMBL/GenBank/DDBJ databases">
        <title>EvidentialGene: Evidence-directed Construction of Genes on Genomes.</title>
        <authorList>
            <person name="Gilbert D.G."/>
            <person name="Choi J.-H."/>
            <person name="Mockaitis K."/>
            <person name="Colbourne J."/>
            <person name="Pfrender M."/>
        </authorList>
    </citation>
    <scope>NUCLEOTIDE SEQUENCE [LARGE SCALE GENOMIC DNA]</scope>
    <source>
        <strain evidence="1 2">Xinb3</strain>
        <tissue evidence="1">Complete organism</tissue>
    </source>
</reference>
<proteinExistence type="predicted"/>
<name>A0A164I928_9CRUS</name>
<evidence type="ECO:0000313" key="2">
    <source>
        <dbReference type="Proteomes" id="UP000076858"/>
    </source>
</evidence>
<evidence type="ECO:0000313" key="1">
    <source>
        <dbReference type="EMBL" id="KZS01016.1"/>
    </source>
</evidence>
<comment type="caution">
    <text evidence="1">The sequence shown here is derived from an EMBL/GenBank/DDBJ whole genome shotgun (WGS) entry which is preliminary data.</text>
</comment>